<dbReference type="Proteomes" id="UP001189429">
    <property type="component" value="Unassembled WGS sequence"/>
</dbReference>
<dbReference type="SUPFAM" id="SSF56349">
    <property type="entry name" value="DNA breaking-rejoining enzymes"/>
    <property type="match status" value="1"/>
</dbReference>
<evidence type="ECO:0000313" key="5">
    <source>
        <dbReference type="EMBL" id="CAK0859185.1"/>
    </source>
</evidence>
<evidence type="ECO:0000256" key="1">
    <source>
        <dbReference type="ARBA" id="ARBA00022603"/>
    </source>
</evidence>
<protein>
    <recommendedName>
        <fullName evidence="7">DNA (cytosine-5-)-methyltransferase</fullName>
    </recommendedName>
</protein>
<dbReference type="InterPro" id="IPR011010">
    <property type="entry name" value="DNA_brk_join_enz"/>
</dbReference>
<feature type="non-terminal residue" evidence="5">
    <location>
        <position position="1172"/>
    </location>
</feature>
<accession>A0ABN9UJI6</accession>
<dbReference type="InterPro" id="IPR001525">
    <property type="entry name" value="C5_MeTfrase"/>
</dbReference>
<gene>
    <name evidence="5" type="ORF">PCOR1329_LOCUS48618</name>
</gene>
<keyword evidence="1" id="KW-0489">Methyltransferase</keyword>
<evidence type="ECO:0000313" key="6">
    <source>
        <dbReference type="Proteomes" id="UP001189429"/>
    </source>
</evidence>
<feature type="compositionally biased region" description="Basic and acidic residues" evidence="4">
    <location>
        <begin position="1"/>
        <end position="10"/>
    </location>
</feature>
<evidence type="ECO:0000256" key="3">
    <source>
        <dbReference type="ARBA" id="ARBA00023172"/>
    </source>
</evidence>
<name>A0ABN9UJI6_9DINO</name>
<dbReference type="Pfam" id="PF00145">
    <property type="entry name" value="DNA_methylase"/>
    <property type="match status" value="1"/>
</dbReference>
<feature type="non-terminal residue" evidence="5">
    <location>
        <position position="1"/>
    </location>
</feature>
<dbReference type="InterPro" id="IPR029063">
    <property type="entry name" value="SAM-dependent_MTases_sf"/>
</dbReference>
<feature type="compositionally biased region" description="Basic and acidic residues" evidence="4">
    <location>
        <begin position="89"/>
        <end position="112"/>
    </location>
</feature>
<feature type="region of interest" description="Disordered" evidence="4">
    <location>
        <begin position="72"/>
        <end position="115"/>
    </location>
</feature>
<keyword evidence="3" id="KW-0233">DNA recombination</keyword>
<organism evidence="5 6">
    <name type="scientific">Prorocentrum cordatum</name>
    <dbReference type="NCBI Taxonomy" id="2364126"/>
    <lineage>
        <taxon>Eukaryota</taxon>
        <taxon>Sar</taxon>
        <taxon>Alveolata</taxon>
        <taxon>Dinophyceae</taxon>
        <taxon>Prorocentrales</taxon>
        <taxon>Prorocentraceae</taxon>
        <taxon>Prorocentrum</taxon>
    </lineage>
</organism>
<reference evidence="5" key="1">
    <citation type="submission" date="2023-10" db="EMBL/GenBank/DDBJ databases">
        <authorList>
            <person name="Chen Y."/>
            <person name="Shah S."/>
            <person name="Dougan E. K."/>
            <person name="Thang M."/>
            <person name="Chan C."/>
        </authorList>
    </citation>
    <scope>NUCLEOTIDE SEQUENCE [LARGE SCALE GENOMIC DNA]</scope>
</reference>
<keyword evidence="2" id="KW-0808">Transferase</keyword>
<comment type="caution">
    <text evidence="5">The sequence shown here is derived from an EMBL/GenBank/DDBJ whole genome shotgun (WGS) entry which is preliminary data.</text>
</comment>
<evidence type="ECO:0000256" key="4">
    <source>
        <dbReference type="SAM" id="MobiDB-lite"/>
    </source>
</evidence>
<dbReference type="EMBL" id="CAUYUJ010015872">
    <property type="protein sequence ID" value="CAK0859185.1"/>
    <property type="molecule type" value="Genomic_DNA"/>
</dbReference>
<sequence length="1172" mass="127349">ARREAAEADQARAPGCSTPAAQRGCQARPGLEALRGLIDPAELSSLGLPAIGSLLARCAPLRASPGVGCSAAASHGRGSMPMAVGRESGWSEERRQTAAHRQLEREGDDVGRHRAHPVPDGLEVWLELAMRALNTTWSARRSCWPGDASSGVKRKGVKPSGTQAQKFWNLERTVESFLAAGPKLPEQTAAAFLTSRQVTYTGEVVRKAEDLSWSRVLPSLPPLARCASLDVMSLCGTRMQEWFSRPELALAPLESVSERPRPGRVICEPPSRIPLGRGLLERGLAVPLREQDLITVAGQPLLNGLFGVPEGEPSPNGDPGTLRLIMNLTATNSLTVDFEGYIAALPYFAQWRSLIIGPGEELTWSFDDLKGAFYLFKLPKCWAPLFAFDVKCTPQGLGLQGHWPSSVYLGAAREIRKDRGVPALRVGGGMRDVWQVHCDDADYAEKVERLACEPHSAEGSQVEEGGDDGRFAQAARAKHRALDVPLSEKNGTRVSHCQRLGACVDGRDGSVAVPAARAGLAVQLALYLLCSKVSRKDVQVVAGHWCHLDCFRRECSCVFTRVWKLINAWTGPPRQYLSPAVSAELFLALCLLPLHQFDLRCPVSPMVTCSDDSVGLVELFSGIGGGGMACDRLGIEVAVHAAAELLPEARRVSHQQWPSAIELGGVTKITLNTIKAVMSKAPHLRVVFVLGGPPCQGVARISAFGQGWAEDRTRLVQELPRVAGLVRAALPDVQVFALGENVSSMTAADRGRFSQVMGVVPVELCASGRSPVKRPRLYWVDWPLGPETSEFQCQQKGEVIEAVLTGSWPSWAEQLEQGARRPRGEKGAWATLVRSIPRERPPPSPAGLGVTDQAARERWAADKYRHPPCQCRRDNLVEASRASARTWESGAKHKLRPLTSRERAVRLGFPWNHCSWAVPKSESGSIDEDVKCSLLGISFSVPATPDQVHRALCESLVRNAIFKGSDVRAATRGLNDSWRLFGTWSKTEIPSRARPLLPKQALAMAGFALEDGDKATAAAVVVRFNGIFRPAECMLTAGQCTFDLDPGVVHLNLGFTKGGKRSGTAERVTIDELEAVVLLAELLQGRPAGTQLYPRGTGGFRRAFRRLAQSIGADPDRYQPCSLRRGGAAHHFKILGSLSKTCIRGRWRHQPTARIYIQDGVAMLERHGLSAK</sequence>
<dbReference type="Gene3D" id="1.10.443.10">
    <property type="entry name" value="Intergrase catalytic core"/>
    <property type="match status" value="1"/>
</dbReference>
<dbReference type="InterPro" id="IPR013762">
    <property type="entry name" value="Integrase-like_cat_sf"/>
</dbReference>
<dbReference type="Gene3D" id="3.40.50.150">
    <property type="entry name" value="Vaccinia Virus protein VP39"/>
    <property type="match status" value="1"/>
</dbReference>
<evidence type="ECO:0008006" key="7">
    <source>
        <dbReference type="Google" id="ProtNLM"/>
    </source>
</evidence>
<evidence type="ECO:0000256" key="2">
    <source>
        <dbReference type="ARBA" id="ARBA00022679"/>
    </source>
</evidence>
<proteinExistence type="predicted"/>
<feature type="region of interest" description="Disordered" evidence="4">
    <location>
        <begin position="1"/>
        <end position="23"/>
    </location>
</feature>
<dbReference type="SUPFAM" id="SSF53335">
    <property type="entry name" value="S-adenosyl-L-methionine-dependent methyltransferases"/>
    <property type="match status" value="1"/>
</dbReference>
<keyword evidence="6" id="KW-1185">Reference proteome</keyword>